<dbReference type="EMBL" id="BRLH01000004">
    <property type="protein sequence ID" value="GKX55941.1"/>
    <property type="molecule type" value="Genomic_DNA"/>
</dbReference>
<dbReference type="Pfam" id="PF00419">
    <property type="entry name" value="Fimbrial"/>
    <property type="match status" value="1"/>
</dbReference>
<comment type="similarity">
    <text evidence="2">Belongs to the fimbrial protein family.</text>
</comment>
<dbReference type="PANTHER" id="PTHR33420">
    <property type="entry name" value="FIMBRIAL SUBUNIT ELFA-RELATED"/>
    <property type="match status" value="1"/>
</dbReference>
<feature type="domain" description="Fimbrial-type adhesion" evidence="6">
    <location>
        <begin position="26"/>
        <end position="175"/>
    </location>
</feature>
<dbReference type="Proteomes" id="UP001058124">
    <property type="component" value="Unassembled WGS sequence"/>
</dbReference>
<dbReference type="Gene3D" id="2.60.40.1090">
    <property type="entry name" value="Fimbrial-type adhesion domain"/>
    <property type="match status" value="1"/>
</dbReference>
<evidence type="ECO:0000256" key="3">
    <source>
        <dbReference type="ARBA" id="ARBA00022729"/>
    </source>
</evidence>
<evidence type="ECO:0000313" key="8">
    <source>
        <dbReference type="Proteomes" id="UP001058124"/>
    </source>
</evidence>
<dbReference type="GO" id="GO:0043709">
    <property type="term" value="P:cell adhesion involved in single-species biofilm formation"/>
    <property type="evidence" value="ECO:0007669"/>
    <property type="project" value="TreeGrafter"/>
</dbReference>
<feature type="chain" id="PRO_5043484364" evidence="5">
    <location>
        <begin position="23"/>
        <end position="177"/>
    </location>
</feature>
<reference evidence="7" key="1">
    <citation type="submission" date="2022-06" db="EMBL/GenBank/DDBJ databases">
        <title>Draft genome sequences of Leminorella grimontii str. JCM5902.</title>
        <authorList>
            <person name="Wakabayashi Y."/>
            <person name="Kojima K."/>
        </authorList>
    </citation>
    <scope>NUCLEOTIDE SEQUENCE</scope>
    <source>
        <strain evidence="7">JCM 5902</strain>
    </source>
</reference>
<organism evidence="7 8">
    <name type="scientific">Leminorella grimontii</name>
    <dbReference type="NCBI Taxonomy" id="82981"/>
    <lineage>
        <taxon>Bacteria</taxon>
        <taxon>Pseudomonadati</taxon>
        <taxon>Pseudomonadota</taxon>
        <taxon>Gammaproteobacteria</taxon>
        <taxon>Enterobacterales</taxon>
        <taxon>Budviciaceae</taxon>
        <taxon>Leminorella</taxon>
    </lineage>
</organism>
<dbReference type="AlphaFoldDB" id="A0AAV5N1E3"/>
<dbReference type="InterPro" id="IPR050263">
    <property type="entry name" value="Bact_Fimbrial_Adh_Pro"/>
</dbReference>
<dbReference type="InterPro" id="IPR036937">
    <property type="entry name" value="Adhesion_dom_fimbrial_sf"/>
</dbReference>
<accession>A0AAV5N1E3</accession>
<name>A0AAV5N1E3_9GAMM</name>
<evidence type="ECO:0000256" key="5">
    <source>
        <dbReference type="SAM" id="SignalP"/>
    </source>
</evidence>
<gene>
    <name evidence="7" type="primary">cupA1</name>
    <name evidence="7" type="ORF">SOASR030_20530</name>
</gene>
<dbReference type="SUPFAM" id="SSF49401">
    <property type="entry name" value="Bacterial adhesins"/>
    <property type="match status" value="1"/>
</dbReference>
<proteinExistence type="inferred from homology"/>
<sequence length="177" mass="18593">MKTSTLMIFLGAFLAGTSATQAANTITFNGEVLDTTCEPAVTDGDYTVRLDQVVKSALTSNGMYSAINAPFSLQFINCPATSTRVGVVLDSSNYDAATGNMTDVAGYGNDSLQIRIMDGTSTSTQVVIGDITPVTYVTIDGSHSASIPMTAYYYVKDVSSLAVGTISTTATYTIRTQ</sequence>
<evidence type="ECO:0000313" key="7">
    <source>
        <dbReference type="EMBL" id="GKX55941.1"/>
    </source>
</evidence>
<evidence type="ECO:0000256" key="4">
    <source>
        <dbReference type="ARBA" id="ARBA00023263"/>
    </source>
</evidence>
<dbReference type="InterPro" id="IPR000259">
    <property type="entry name" value="Adhesion_dom_fimbrial"/>
</dbReference>
<comment type="subcellular location">
    <subcellularLocation>
        <location evidence="1">Fimbrium</location>
    </subcellularLocation>
</comment>
<keyword evidence="8" id="KW-1185">Reference proteome</keyword>
<evidence type="ECO:0000256" key="2">
    <source>
        <dbReference type="ARBA" id="ARBA00006671"/>
    </source>
</evidence>
<feature type="signal peptide" evidence="5">
    <location>
        <begin position="1"/>
        <end position="22"/>
    </location>
</feature>
<comment type="caution">
    <text evidence="7">The sequence shown here is derived from an EMBL/GenBank/DDBJ whole genome shotgun (WGS) entry which is preliminary data.</text>
</comment>
<dbReference type="InterPro" id="IPR008966">
    <property type="entry name" value="Adhesion_dom_sf"/>
</dbReference>
<dbReference type="PANTHER" id="PTHR33420:SF3">
    <property type="entry name" value="FIMBRIAL SUBUNIT ELFA"/>
    <property type="match status" value="1"/>
</dbReference>
<dbReference type="RefSeq" id="WP_027274356.1">
    <property type="nucleotide sequence ID" value="NZ_BRLH01000004.1"/>
</dbReference>
<keyword evidence="3 5" id="KW-0732">Signal</keyword>
<keyword evidence="4" id="KW-0281">Fimbrium</keyword>
<dbReference type="GO" id="GO:0009289">
    <property type="term" value="C:pilus"/>
    <property type="evidence" value="ECO:0007669"/>
    <property type="project" value="UniProtKB-SubCell"/>
</dbReference>
<evidence type="ECO:0000259" key="6">
    <source>
        <dbReference type="Pfam" id="PF00419"/>
    </source>
</evidence>
<evidence type="ECO:0000256" key="1">
    <source>
        <dbReference type="ARBA" id="ARBA00004561"/>
    </source>
</evidence>
<protein>
    <submittedName>
        <fullName evidence="7">Fimbrial subunit CupA1</fullName>
    </submittedName>
</protein>